<evidence type="ECO:0000256" key="1">
    <source>
        <dbReference type="SAM" id="MobiDB-lite"/>
    </source>
</evidence>
<feature type="compositionally biased region" description="Basic and acidic residues" evidence="1">
    <location>
        <begin position="1"/>
        <end position="15"/>
    </location>
</feature>
<reference evidence="2" key="1">
    <citation type="submission" date="2014-09" db="EMBL/GenBank/DDBJ databases">
        <authorList>
            <person name="Magalhaes I.L.F."/>
            <person name="Oliveira U."/>
            <person name="Santos F.R."/>
            <person name="Vidigal T.H.D.A."/>
            <person name="Brescovit A.D."/>
            <person name="Santos A.J."/>
        </authorList>
    </citation>
    <scope>NUCLEOTIDE SEQUENCE</scope>
    <source>
        <tissue evidence="2">Shoot tissue taken approximately 20 cm above the soil surface</tissue>
    </source>
</reference>
<dbReference type="AlphaFoldDB" id="A0A0A9CJ62"/>
<feature type="region of interest" description="Disordered" evidence="1">
    <location>
        <begin position="1"/>
        <end position="28"/>
    </location>
</feature>
<evidence type="ECO:0000313" key="2">
    <source>
        <dbReference type="EMBL" id="JAD73435.1"/>
    </source>
</evidence>
<proteinExistence type="predicted"/>
<protein>
    <submittedName>
        <fullName evidence="2">Uncharacterized protein</fullName>
    </submittedName>
</protein>
<accession>A0A0A9CJ62</accession>
<name>A0A0A9CJ62_ARUDO</name>
<reference evidence="2" key="2">
    <citation type="journal article" date="2015" name="Data Brief">
        <title>Shoot transcriptome of the giant reed, Arundo donax.</title>
        <authorList>
            <person name="Barrero R.A."/>
            <person name="Guerrero F.D."/>
            <person name="Moolhuijzen P."/>
            <person name="Goolsby J.A."/>
            <person name="Tidwell J."/>
            <person name="Bellgard S.E."/>
            <person name="Bellgard M.I."/>
        </authorList>
    </citation>
    <scope>NUCLEOTIDE SEQUENCE</scope>
    <source>
        <tissue evidence="2">Shoot tissue taken approximately 20 cm above the soil surface</tissue>
    </source>
</reference>
<dbReference type="EMBL" id="GBRH01224460">
    <property type="protein sequence ID" value="JAD73435.1"/>
    <property type="molecule type" value="Transcribed_RNA"/>
</dbReference>
<organism evidence="2">
    <name type="scientific">Arundo donax</name>
    <name type="common">Giant reed</name>
    <name type="synonym">Donax arundinaceus</name>
    <dbReference type="NCBI Taxonomy" id="35708"/>
    <lineage>
        <taxon>Eukaryota</taxon>
        <taxon>Viridiplantae</taxon>
        <taxon>Streptophyta</taxon>
        <taxon>Embryophyta</taxon>
        <taxon>Tracheophyta</taxon>
        <taxon>Spermatophyta</taxon>
        <taxon>Magnoliopsida</taxon>
        <taxon>Liliopsida</taxon>
        <taxon>Poales</taxon>
        <taxon>Poaceae</taxon>
        <taxon>PACMAD clade</taxon>
        <taxon>Arundinoideae</taxon>
        <taxon>Arundineae</taxon>
        <taxon>Arundo</taxon>
    </lineage>
</organism>
<sequence length="28" mass="3057">MRHSTTADRQMDGRRQAATSAAKPRPCG</sequence>